<dbReference type="GO" id="GO:0004674">
    <property type="term" value="F:protein serine/threonine kinase activity"/>
    <property type="evidence" value="ECO:0007669"/>
    <property type="project" value="UniProtKB-KW"/>
</dbReference>
<protein>
    <recommendedName>
        <fullName evidence="2">non-specific serine/threonine protein kinase</fullName>
        <ecNumber evidence="2">2.7.11.1</ecNumber>
    </recommendedName>
    <alternativeName>
        <fullName evidence="9">Autophagy-related protein 1</fullName>
    </alternativeName>
</protein>
<keyword evidence="5" id="KW-0547">Nucleotide-binding</keyword>
<evidence type="ECO:0000313" key="15">
    <source>
        <dbReference type="Proteomes" id="UP000799750"/>
    </source>
</evidence>
<dbReference type="Pfam" id="PF00621">
    <property type="entry name" value="RhoGEF"/>
    <property type="match status" value="1"/>
</dbReference>
<dbReference type="GO" id="GO:0000422">
    <property type="term" value="P:autophagy of mitochondrion"/>
    <property type="evidence" value="ECO:0007669"/>
    <property type="project" value="TreeGrafter"/>
</dbReference>
<dbReference type="PANTHER" id="PTHR24348">
    <property type="entry name" value="SERINE/THREONINE-PROTEIN KINASE UNC-51-RELATED"/>
    <property type="match status" value="1"/>
</dbReference>
<dbReference type="PANTHER" id="PTHR24348:SF22">
    <property type="entry name" value="NON-SPECIFIC SERINE_THREONINE PROTEIN KINASE"/>
    <property type="match status" value="1"/>
</dbReference>
<evidence type="ECO:0000256" key="6">
    <source>
        <dbReference type="ARBA" id="ARBA00022777"/>
    </source>
</evidence>
<name>A0A6A6RGS8_9PEZI</name>
<evidence type="ECO:0000256" key="3">
    <source>
        <dbReference type="ARBA" id="ARBA00022527"/>
    </source>
</evidence>
<dbReference type="GO" id="GO:0005829">
    <property type="term" value="C:cytosol"/>
    <property type="evidence" value="ECO:0007669"/>
    <property type="project" value="TreeGrafter"/>
</dbReference>
<dbReference type="Proteomes" id="UP000799750">
    <property type="component" value="Unassembled WGS sequence"/>
</dbReference>
<sequence>MAQAPGFRKPDPGSFCRKQLVWSRGACRIPSREKADIDSLLAVREVLGTSATAIVESVQCRRILLARKVIRCSRRMKRSEALKEVKHLKRLQHPHVVRLVGTYTYKQDFAILLYPAAEYNLETFMDSIIAESPGRAGQPDQDSATAKLCALTKFFGCLSRALDFIHGKVIKHMDIKPKNLLIKKLPSASGRPFYPFYKVYIADFGISRSYKNASDAETDSLTSFTRMYAAPEVLDRDRRRGLSADVFSLGCIFIEMLGMLTAFDRERKRDDLMALLQSNDSQPGRSYQGNLEVVTLWLREVVESNTTNLEFRTLCPHPEIFIRMIHFNPKERPSARELSSFFGVSPLCCGVTMEPEAFAVEDVTLNSGAEKTFETVPSPGVILRPKSRAPSGLEVRPTDLMLDFLESERLYVRNLQDLQSFQIYELASGKILKPTVLPELGPIIDFHQKFLIEIEQQLYPLYKATVFTGEYRAWGRLVSRIKDELEVLSTYIQSIPISLRKLDHNAESLHVAILESGLKAPGMHENVVRTLLLAPALRLLDYRQLLNKLSTIAKQGILTSSVFRKIDNIVKSNFIDSPVLTKFIPPDFEDKTYKLKGCEYLCHAGWVRICGSSKPQTQYCMIAVLLVFQNVVLLQDPSGALIRKIEPSHKVSYDTGLDTHGAYKIEITSSRHGSIANHSDLVVGDAFSLCFATEEARKIWLSWLWGLHGSWDDFKRSAMRR</sequence>
<keyword evidence="4" id="KW-0808">Transferase</keyword>
<dbReference type="InterPro" id="IPR045269">
    <property type="entry name" value="Atg1-like"/>
</dbReference>
<evidence type="ECO:0000259" key="12">
    <source>
        <dbReference type="PROSITE" id="PS50010"/>
    </source>
</evidence>
<dbReference type="InterPro" id="IPR000219">
    <property type="entry name" value="DH_dom"/>
</dbReference>
<dbReference type="PROSITE" id="PS00108">
    <property type="entry name" value="PROTEIN_KINASE_ST"/>
    <property type="match status" value="1"/>
</dbReference>
<dbReference type="Gene3D" id="3.30.200.20">
    <property type="entry name" value="Phosphorylase Kinase, domain 1"/>
    <property type="match status" value="1"/>
</dbReference>
<dbReference type="GO" id="GO:0061709">
    <property type="term" value="P:reticulophagy"/>
    <property type="evidence" value="ECO:0007669"/>
    <property type="project" value="TreeGrafter"/>
</dbReference>
<dbReference type="InterPro" id="IPR008271">
    <property type="entry name" value="Ser/Thr_kinase_AS"/>
</dbReference>
<dbReference type="GO" id="GO:0005776">
    <property type="term" value="C:autophagosome"/>
    <property type="evidence" value="ECO:0007669"/>
    <property type="project" value="TreeGrafter"/>
</dbReference>
<dbReference type="CDD" id="cd00180">
    <property type="entry name" value="PKc"/>
    <property type="match status" value="1"/>
</dbReference>
<gene>
    <name evidence="14" type="ORF">BU16DRAFT_23421</name>
</gene>
<dbReference type="Gene3D" id="1.10.510.10">
    <property type="entry name" value="Transferase(Phosphotransferase) domain 1"/>
    <property type="match status" value="1"/>
</dbReference>
<evidence type="ECO:0000256" key="7">
    <source>
        <dbReference type="ARBA" id="ARBA00022840"/>
    </source>
</evidence>
<dbReference type="GO" id="GO:0034045">
    <property type="term" value="C:phagophore assembly site membrane"/>
    <property type="evidence" value="ECO:0007669"/>
    <property type="project" value="UniProtKB-SubCell"/>
</dbReference>
<proteinExistence type="predicted"/>
<dbReference type="GO" id="GO:0042594">
    <property type="term" value="P:response to starvation"/>
    <property type="evidence" value="ECO:0007669"/>
    <property type="project" value="TreeGrafter"/>
</dbReference>
<organism evidence="14 15">
    <name type="scientific">Lophium mytilinum</name>
    <dbReference type="NCBI Taxonomy" id="390894"/>
    <lineage>
        <taxon>Eukaryota</taxon>
        <taxon>Fungi</taxon>
        <taxon>Dikarya</taxon>
        <taxon>Ascomycota</taxon>
        <taxon>Pezizomycotina</taxon>
        <taxon>Dothideomycetes</taxon>
        <taxon>Pleosporomycetidae</taxon>
        <taxon>Mytilinidiales</taxon>
        <taxon>Mytilinidiaceae</taxon>
        <taxon>Lophium</taxon>
    </lineage>
</organism>
<comment type="catalytic activity">
    <reaction evidence="11">
        <text>L-seryl-[protein] + ATP = O-phospho-L-seryl-[protein] + ADP + H(+)</text>
        <dbReference type="Rhea" id="RHEA:17989"/>
        <dbReference type="Rhea" id="RHEA-COMP:9863"/>
        <dbReference type="Rhea" id="RHEA-COMP:11604"/>
        <dbReference type="ChEBI" id="CHEBI:15378"/>
        <dbReference type="ChEBI" id="CHEBI:29999"/>
        <dbReference type="ChEBI" id="CHEBI:30616"/>
        <dbReference type="ChEBI" id="CHEBI:83421"/>
        <dbReference type="ChEBI" id="CHEBI:456216"/>
        <dbReference type="EC" id="2.7.11.1"/>
    </reaction>
</comment>
<evidence type="ECO:0000259" key="13">
    <source>
        <dbReference type="PROSITE" id="PS50011"/>
    </source>
</evidence>
<evidence type="ECO:0000256" key="8">
    <source>
        <dbReference type="ARBA" id="ARBA00023006"/>
    </source>
</evidence>
<dbReference type="GO" id="GO:0000045">
    <property type="term" value="P:autophagosome assembly"/>
    <property type="evidence" value="ECO:0007669"/>
    <property type="project" value="TreeGrafter"/>
</dbReference>
<evidence type="ECO:0000313" key="14">
    <source>
        <dbReference type="EMBL" id="KAF2502913.1"/>
    </source>
</evidence>
<evidence type="ECO:0000256" key="9">
    <source>
        <dbReference type="ARBA" id="ARBA00030237"/>
    </source>
</evidence>
<evidence type="ECO:0000256" key="5">
    <source>
        <dbReference type="ARBA" id="ARBA00022741"/>
    </source>
</evidence>
<dbReference type="SMART" id="SM00220">
    <property type="entry name" value="S_TKc"/>
    <property type="match status" value="1"/>
</dbReference>
<feature type="domain" description="DH" evidence="12">
    <location>
        <begin position="396"/>
        <end position="549"/>
    </location>
</feature>
<dbReference type="InterPro" id="IPR035899">
    <property type="entry name" value="DBL_dom_sf"/>
</dbReference>
<dbReference type="GO" id="GO:0034727">
    <property type="term" value="P:piecemeal microautophagy of the nucleus"/>
    <property type="evidence" value="ECO:0007669"/>
    <property type="project" value="TreeGrafter"/>
</dbReference>
<dbReference type="Gene3D" id="1.20.900.10">
    <property type="entry name" value="Dbl homology (DH) domain"/>
    <property type="match status" value="1"/>
</dbReference>
<evidence type="ECO:0000256" key="10">
    <source>
        <dbReference type="ARBA" id="ARBA00047899"/>
    </source>
</evidence>
<dbReference type="PROSITE" id="PS50010">
    <property type="entry name" value="DH_2"/>
    <property type="match status" value="1"/>
</dbReference>
<comment type="catalytic activity">
    <reaction evidence="10">
        <text>L-threonyl-[protein] + ATP = O-phospho-L-threonyl-[protein] + ADP + H(+)</text>
        <dbReference type="Rhea" id="RHEA:46608"/>
        <dbReference type="Rhea" id="RHEA-COMP:11060"/>
        <dbReference type="Rhea" id="RHEA-COMP:11605"/>
        <dbReference type="ChEBI" id="CHEBI:15378"/>
        <dbReference type="ChEBI" id="CHEBI:30013"/>
        <dbReference type="ChEBI" id="CHEBI:30616"/>
        <dbReference type="ChEBI" id="CHEBI:61977"/>
        <dbReference type="ChEBI" id="CHEBI:456216"/>
        <dbReference type="EC" id="2.7.11.1"/>
    </reaction>
</comment>
<dbReference type="SUPFAM" id="SSF56112">
    <property type="entry name" value="Protein kinase-like (PK-like)"/>
    <property type="match status" value="1"/>
</dbReference>
<dbReference type="InterPro" id="IPR000719">
    <property type="entry name" value="Prot_kinase_dom"/>
</dbReference>
<dbReference type="InterPro" id="IPR011009">
    <property type="entry name" value="Kinase-like_dom_sf"/>
</dbReference>
<dbReference type="GO" id="GO:0010506">
    <property type="term" value="P:regulation of autophagy"/>
    <property type="evidence" value="ECO:0007669"/>
    <property type="project" value="InterPro"/>
</dbReference>
<dbReference type="PROSITE" id="PS50011">
    <property type="entry name" value="PROTEIN_KINASE_DOM"/>
    <property type="match status" value="1"/>
</dbReference>
<comment type="subcellular location">
    <subcellularLocation>
        <location evidence="1">Preautophagosomal structure membrane</location>
        <topology evidence="1">Peripheral membrane protein</topology>
    </subcellularLocation>
</comment>
<dbReference type="GO" id="GO:0005085">
    <property type="term" value="F:guanyl-nucleotide exchange factor activity"/>
    <property type="evidence" value="ECO:0007669"/>
    <property type="project" value="InterPro"/>
</dbReference>
<dbReference type="SUPFAM" id="SSF48065">
    <property type="entry name" value="DBL homology domain (DH-domain)"/>
    <property type="match status" value="1"/>
</dbReference>
<evidence type="ECO:0000256" key="1">
    <source>
        <dbReference type="ARBA" id="ARBA00004623"/>
    </source>
</evidence>
<keyword evidence="8" id="KW-0072">Autophagy</keyword>
<reference evidence="14" key="1">
    <citation type="journal article" date="2020" name="Stud. Mycol.">
        <title>101 Dothideomycetes genomes: a test case for predicting lifestyles and emergence of pathogens.</title>
        <authorList>
            <person name="Haridas S."/>
            <person name="Albert R."/>
            <person name="Binder M."/>
            <person name="Bloem J."/>
            <person name="Labutti K."/>
            <person name="Salamov A."/>
            <person name="Andreopoulos B."/>
            <person name="Baker S."/>
            <person name="Barry K."/>
            <person name="Bills G."/>
            <person name="Bluhm B."/>
            <person name="Cannon C."/>
            <person name="Castanera R."/>
            <person name="Culley D."/>
            <person name="Daum C."/>
            <person name="Ezra D."/>
            <person name="Gonzalez J."/>
            <person name="Henrissat B."/>
            <person name="Kuo A."/>
            <person name="Liang C."/>
            <person name="Lipzen A."/>
            <person name="Lutzoni F."/>
            <person name="Magnuson J."/>
            <person name="Mondo S."/>
            <person name="Nolan M."/>
            <person name="Ohm R."/>
            <person name="Pangilinan J."/>
            <person name="Park H.-J."/>
            <person name="Ramirez L."/>
            <person name="Alfaro M."/>
            <person name="Sun H."/>
            <person name="Tritt A."/>
            <person name="Yoshinaga Y."/>
            <person name="Zwiers L.-H."/>
            <person name="Turgeon B."/>
            <person name="Goodwin S."/>
            <person name="Spatafora J."/>
            <person name="Crous P."/>
            <person name="Grigoriev I."/>
        </authorList>
    </citation>
    <scope>NUCLEOTIDE SEQUENCE</scope>
    <source>
        <strain evidence="14">CBS 269.34</strain>
    </source>
</reference>
<keyword evidence="7" id="KW-0067">ATP-binding</keyword>
<dbReference type="Pfam" id="PF00069">
    <property type="entry name" value="Pkinase"/>
    <property type="match status" value="1"/>
</dbReference>
<feature type="domain" description="Protein kinase" evidence="13">
    <location>
        <begin position="41"/>
        <end position="342"/>
    </location>
</feature>
<keyword evidence="15" id="KW-1185">Reference proteome</keyword>
<dbReference type="GO" id="GO:0005524">
    <property type="term" value="F:ATP binding"/>
    <property type="evidence" value="ECO:0007669"/>
    <property type="project" value="UniProtKB-KW"/>
</dbReference>
<keyword evidence="3" id="KW-0723">Serine/threonine-protein kinase</keyword>
<keyword evidence="6 14" id="KW-0418">Kinase</keyword>
<dbReference type="OrthoDB" id="4062651at2759"/>
<accession>A0A6A6RGS8</accession>
<dbReference type="EC" id="2.7.11.1" evidence="2"/>
<dbReference type="EMBL" id="MU004181">
    <property type="protein sequence ID" value="KAF2502913.1"/>
    <property type="molecule type" value="Genomic_DNA"/>
</dbReference>
<evidence type="ECO:0000256" key="4">
    <source>
        <dbReference type="ARBA" id="ARBA00022679"/>
    </source>
</evidence>
<dbReference type="AlphaFoldDB" id="A0A6A6RGS8"/>
<evidence type="ECO:0000256" key="11">
    <source>
        <dbReference type="ARBA" id="ARBA00048679"/>
    </source>
</evidence>
<evidence type="ECO:0000256" key="2">
    <source>
        <dbReference type="ARBA" id="ARBA00012513"/>
    </source>
</evidence>